<keyword evidence="4" id="KW-1185">Reference proteome</keyword>
<sequence>MRSTNPKSLAVFTALLLLSRCFSITETSSVDAVASAIFNGRGLIIPGVGSLGEMSMGTFTNGPFGLGSGGILTSGKATGAYTSGDRNVDSGVGIGYDTVCAPGTQNINVLQFQLALVPGCNGVRIEFIFATKEASRYAKPTAGHIKGASPSQHQPSDGKNTQPSAGHVQPHVVPSHSSGAIVNGSTMPEAAVAEAGRYERGILGSFTMVFIVMGVLL</sequence>
<protein>
    <submittedName>
        <fullName evidence="3">Uncharacterized protein</fullName>
    </submittedName>
</protein>
<gene>
    <name evidence="3" type="ORF">H9Q72_002184</name>
</gene>
<dbReference type="EMBL" id="JADFTT010000043">
    <property type="protein sequence ID" value="KAG5771191.1"/>
    <property type="molecule type" value="Genomic_DNA"/>
</dbReference>
<comment type="caution">
    <text evidence="3">The sequence shown here is derived from an EMBL/GenBank/DDBJ whole genome shotgun (WGS) entry which is preliminary data.</text>
</comment>
<evidence type="ECO:0000256" key="2">
    <source>
        <dbReference type="SAM" id="SignalP"/>
    </source>
</evidence>
<feature type="region of interest" description="Disordered" evidence="1">
    <location>
        <begin position="140"/>
        <end position="180"/>
    </location>
</feature>
<dbReference type="OrthoDB" id="2019572at2759"/>
<dbReference type="AlphaFoldDB" id="A0A9P7I6Q5"/>
<reference evidence="3" key="2">
    <citation type="submission" date="2020-10" db="EMBL/GenBank/DDBJ databases">
        <authorList>
            <person name="Peck L.D."/>
            <person name="Nowell R.W."/>
            <person name="Flood J."/>
            <person name="Ryan M.J."/>
            <person name="Barraclough T.G."/>
        </authorList>
    </citation>
    <scope>NUCLEOTIDE SEQUENCE</scope>
    <source>
        <strain evidence="3">IMI 127659i</strain>
    </source>
</reference>
<evidence type="ECO:0000313" key="4">
    <source>
        <dbReference type="Proteomes" id="UP000750502"/>
    </source>
</evidence>
<keyword evidence="2" id="KW-0732">Signal</keyword>
<proteinExistence type="predicted"/>
<dbReference type="Proteomes" id="UP000750502">
    <property type="component" value="Unassembled WGS sequence"/>
</dbReference>
<feature type="compositionally biased region" description="Polar residues" evidence="1">
    <location>
        <begin position="149"/>
        <end position="164"/>
    </location>
</feature>
<feature type="chain" id="PRO_5040122620" evidence="2">
    <location>
        <begin position="24"/>
        <end position="217"/>
    </location>
</feature>
<evidence type="ECO:0000256" key="1">
    <source>
        <dbReference type="SAM" id="MobiDB-lite"/>
    </source>
</evidence>
<organism evidence="3 4">
    <name type="scientific">Fusarium xylarioides</name>
    <dbReference type="NCBI Taxonomy" id="221167"/>
    <lineage>
        <taxon>Eukaryota</taxon>
        <taxon>Fungi</taxon>
        <taxon>Dikarya</taxon>
        <taxon>Ascomycota</taxon>
        <taxon>Pezizomycotina</taxon>
        <taxon>Sordariomycetes</taxon>
        <taxon>Hypocreomycetidae</taxon>
        <taxon>Hypocreales</taxon>
        <taxon>Nectriaceae</taxon>
        <taxon>Fusarium</taxon>
        <taxon>Fusarium fujikuroi species complex</taxon>
    </lineage>
</organism>
<reference evidence="3" key="1">
    <citation type="journal article" date="2020" name="bioRxiv">
        <title>Historical genomics reveals the evolutionary mechanisms behind multiple outbreaks of the host-specific coffee wilt pathogen Fusarium xylarioides.</title>
        <authorList>
            <person name="Peck D."/>
            <person name="Nowell R.W."/>
            <person name="Flood J."/>
            <person name="Ryan M.J."/>
            <person name="Barraclough T.G."/>
        </authorList>
    </citation>
    <scope>NUCLEOTIDE SEQUENCE</scope>
    <source>
        <strain evidence="3">IMI 127659i</strain>
    </source>
</reference>
<accession>A0A9P7I6Q5</accession>
<evidence type="ECO:0000313" key="3">
    <source>
        <dbReference type="EMBL" id="KAG5771191.1"/>
    </source>
</evidence>
<name>A0A9P7I6Q5_9HYPO</name>
<feature type="signal peptide" evidence="2">
    <location>
        <begin position="1"/>
        <end position="23"/>
    </location>
</feature>